<dbReference type="EMBL" id="JAQAGZ010000046">
    <property type="protein sequence ID" value="MCZ8517667.1"/>
    <property type="molecule type" value="Genomic_DNA"/>
</dbReference>
<dbReference type="RefSeq" id="WP_269886195.1">
    <property type="nucleotide sequence ID" value="NZ_JAQAGZ010000046.1"/>
</dbReference>
<sequence>MPLNSRYYVIYDEFSISICTVLDDVFDALAGGSSLYGYTDDEEIAQNMLAECFNGLEKQK</sequence>
<name>A0ABT4QLB8_9BACL</name>
<accession>A0ABT4QLB8</accession>
<reference evidence="1 2" key="1">
    <citation type="submission" date="2022-12" db="EMBL/GenBank/DDBJ databases">
        <title>Draft genome sequence of Paenibacillus sp. dW9.</title>
        <authorList>
            <person name="Choi E.-W."/>
            <person name="Kim D.-U."/>
        </authorList>
    </citation>
    <scope>NUCLEOTIDE SEQUENCE [LARGE SCALE GENOMIC DNA]</scope>
    <source>
        <strain evidence="2">dW9</strain>
    </source>
</reference>
<comment type="caution">
    <text evidence="1">The sequence shown here is derived from an EMBL/GenBank/DDBJ whole genome shotgun (WGS) entry which is preliminary data.</text>
</comment>
<keyword evidence="2" id="KW-1185">Reference proteome</keyword>
<dbReference type="Proteomes" id="UP001527882">
    <property type="component" value="Unassembled WGS sequence"/>
</dbReference>
<protein>
    <submittedName>
        <fullName evidence="1">Uncharacterized protein</fullName>
    </submittedName>
</protein>
<gene>
    <name evidence="1" type="ORF">O9H85_36175</name>
</gene>
<proteinExistence type="predicted"/>
<organism evidence="1 2">
    <name type="scientific">Paenibacillus gyeongsangnamensis</name>
    <dbReference type="NCBI Taxonomy" id="3388067"/>
    <lineage>
        <taxon>Bacteria</taxon>
        <taxon>Bacillati</taxon>
        <taxon>Bacillota</taxon>
        <taxon>Bacilli</taxon>
        <taxon>Bacillales</taxon>
        <taxon>Paenibacillaceae</taxon>
        <taxon>Paenibacillus</taxon>
    </lineage>
</organism>
<evidence type="ECO:0000313" key="1">
    <source>
        <dbReference type="EMBL" id="MCZ8517667.1"/>
    </source>
</evidence>
<evidence type="ECO:0000313" key="2">
    <source>
        <dbReference type="Proteomes" id="UP001527882"/>
    </source>
</evidence>